<evidence type="ECO:0000313" key="4">
    <source>
        <dbReference type="EMBL" id="KNE96888.1"/>
    </source>
</evidence>
<dbReference type="GO" id="GO:0006310">
    <property type="term" value="P:DNA recombination"/>
    <property type="evidence" value="ECO:0007669"/>
    <property type="project" value="UniProtKB-KW"/>
</dbReference>
<dbReference type="InterPro" id="IPR052055">
    <property type="entry name" value="Hepadnavirus_pol/RT"/>
</dbReference>
<dbReference type="AlphaFoldDB" id="A0A0L0VC93"/>
<feature type="region of interest" description="Disordered" evidence="3">
    <location>
        <begin position="256"/>
        <end position="289"/>
    </location>
</feature>
<reference evidence="5" key="1">
    <citation type="submission" date="2014-03" db="EMBL/GenBank/DDBJ databases">
        <title>The Genome Sequence of Puccinia striiformis f. sp. tritici PST-78.</title>
        <authorList>
            <consortium name="The Broad Institute Genome Sequencing Platform"/>
            <person name="Cuomo C."/>
            <person name="Hulbert S."/>
            <person name="Chen X."/>
            <person name="Walker B."/>
            <person name="Young S.K."/>
            <person name="Zeng Q."/>
            <person name="Gargeya S."/>
            <person name="Fitzgerald M."/>
            <person name="Haas B."/>
            <person name="Abouelleil A."/>
            <person name="Alvarado L."/>
            <person name="Arachchi H.M."/>
            <person name="Berlin A.M."/>
            <person name="Chapman S.B."/>
            <person name="Goldberg J."/>
            <person name="Griggs A."/>
            <person name="Gujja S."/>
            <person name="Hansen M."/>
            <person name="Howarth C."/>
            <person name="Imamovic A."/>
            <person name="Larimer J."/>
            <person name="McCowan C."/>
            <person name="Montmayeur A."/>
            <person name="Murphy C."/>
            <person name="Neiman D."/>
            <person name="Pearson M."/>
            <person name="Priest M."/>
            <person name="Roberts A."/>
            <person name="Saif S."/>
            <person name="Shea T."/>
            <person name="Sisk P."/>
            <person name="Sykes S."/>
            <person name="Wortman J."/>
            <person name="Nusbaum C."/>
            <person name="Birren B."/>
        </authorList>
    </citation>
    <scope>NUCLEOTIDE SEQUENCE [LARGE SCALE GENOMIC DNA]</scope>
    <source>
        <strain evidence="5">race PST-78</strain>
    </source>
</reference>
<sequence>MADVVERSKEMGVKTNEKKYSEFAPKQKFIGFLWDGKKHTVELPPLKREARIQQIEHLLTRRMLFTYRDAMVIAGRLNHVTYILPQLKCYLRSIYQWQMDWYNHSAKRPIPDEVRIDLEWWKLSLQTYNPTRLIPELQPTDVGWIGDASTSYGIGVIIGKKWARFKLTRDPSLCSPGNTIAWLETLAVRLGLLMLTKIGARPGKTFIVHTDNTTTQGAIDNRKSRDPSVNNEWKIIQRFLIDMEIDLEAKRVSSGENRADGLSRGNRTGHSTHDRFPPHRPNRNTGMDPTKIQHFLRCGSKDRELSITDQRVLEGWKKSTLLGYNAAVKKFKVFNASRGVHAFDLPITTSDVYSFVAWAGRGTGDNGTVKINATSLTHYLHALKAWHTFHDAEYPYRSEKRVKLMLKGSGRQDALIPRRPEKSPVLISDLAELFRTLSGRGPEAEAVKDLAVVAFWGMARMAELTYTSNSGRINFKKGTTAQDVLYFQNAIIVNIHEAKTAKPGEVQVLKLRLINSPLCPVKAIERRRLATTLETDSLFGYESPKGRINLTKRRVNQVLAAAWHDLGRPHLTGHSFRVGGATLRHAVGIDTNEIKWLGRWTTDCYKRYIKPLSREDVITSLSTLELQSFSRSI</sequence>
<name>A0A0L0VC93_9BASI</name>
<organism evidence="4 5">
    <name type="scientific">Puccinia striiformis f. sp. tritici PST-78</name>
    <dbReference type="NCBI Taxonomy" id="1165861"/>
    <lineage>
        <taxon>Eukaryota</taxon>
        <taxon>Fungi</taxon>
        <taxon>Dikarya</taxon>
        <taxon>Basidiomycota</taxon>
        <taxon>Pucciniomycotina</taxon>
        <taxon>Pucciniomycetes</taxon>
        <taxon>Pucciniales</taxon>
        <taxon>Pucciniaceae</taxon>
        <taxon>Puccinia</taxon>
    </lineage>
</organism>
<proteinExistence type="predicted"/>
<dbReference type="Gene3D" id="1.10.150.130">
    <property type="match status" value="1"/>
</dbReference>
<dbReference type="STRING" id="1165861.A0A0L0VC93"/>
<dbReference type="InterPro" id="IPR010998">
    <property type="entry name" value="Integrase_recombinase_N"/>
</dbReference>
<accession>A0A0L0VC93</accession>
<evidence type="ECO:0008006" key="6">
    <source>
        <dbReference type="Google" id="ProtNLM"/>
    </source>
</evidence>
<evidence type="ECO:0000256" key="3">
    <source>
        <dbReference type="SAM" id="MobiDB-lite"/>
    </source>
</evidence>
<dbReference type="SUPFAM" id="SSF47823">
    <property type="entry name" value="lambda integrase-like, N-terminal domain"/>
    <property type="match status" value="1"/>
</dbReference>
<dbReference type="EMBL" id="AJIL01000076">
    <property type="protein sequence ID" value="KNE96888.1"/>
    <property type="molecule type" value="Genomic_DNA"/>
</dbReference>
<keyword evidence="5" id="KW-1185">Reference proteome</keyword>
<dbReference type="InterPro" id="IPR013762">
    <property type="entry name" value="Integrase-like_cat_sf"/>
</dbReference>
<gene>
    <name evidence="4" type="ORF">PSTG_09872</name>
</gene>
<keyword evidence="1" id="KW-0238">DNA-binding</keyword>
<keyword evidence="2" id="KW-0233">DNA recombination</keyword>
<dbReference type="InterPro" id="IPR011010">
    <property type="entry name" value="DNA_brk_join_enz"/>
</dbReference>
<dbReference type="SUPFAM" id="SSF56349">
    <property type="entry name" value="DNA breaking-rejoining enzymes"/>
    <property type="match status" value="1"/>
</dbReference>
<evidence type="ECO:0000256" key="1">
    <source>
        <dbReference type="ARBA" id="ARBA00023125"/>
    </source>
</evidence>
<dbReference type="Proteomes" id="UP000054564">
    <property type="component" value="Unassembled WGS sequence"/>
</dbReference>
<dbReference type="PANTHER" id="PTHR33050:SF7">
    <property type="entry name" value="RIBONUCLEASE H"/>
    <property type="match status" value="1"/>
</dbReference>
<comment type="caution">
    <text evidence="4">The sequence shown here is derived from an EMBL/GenBank/DDBJ whole genome shotgun (WGS) entry which is preliminary data.</text>
</comment>
<evidence type="ECO:0000256" key="2">
    <source>
        <dbReference type="ARBA" id="ARBA00023172"/>
    </source>
</evidence>
<dbReference type="PANTHER" id="PTHR33050">
    <property type="entry name" value="REVERSE TRANSCRIPTASE DOMAIN-CONTAINING PROTEIN"/>
    <property type="match status" value="1"/>
</dbReference>
<evidence type="ECO:0000313" key="5">
    <source>
        <dbReference type="Proteomes" id="UP000054564"/>
    </source>
</evidence>
<dbReference type="Gene3D" id="1.10.443.10">
    <property type="entry name" value="Intergrase catalytic core"/>
    <property type="match status" value="1"/>
</dbReference>
<dbReference type="GO" id="GO:0015074">
    <property type="term" value="P:DNA integration"/>
    <property type="evidence" value="ECO:0007669"/>
    <property type="project" value="InterPro"/>
</dbReference>
<dbReference type="GO" id="GO:0003677">
    <property type="term" value="F:DNA binding"/>
    <property type="evidence" value="ECO:0007669"/>
    <property type="project" value="UniProtKB-KW"/>
</dbReference>
<protein>
    <recommendedName>
        <fullName evidence="6">Tyr recombinase domain-containing protein</fullName>
    </recommendedName>
</protein>